<organism evidence="7 8">
    <name type="scientific">Boletus edulis BED1</name>
    <dbReference type="NCBI Taxonomy" id="1328754"/>
    <lineage>
        <taxon>Eukaryota</taxon>
        <taxon>Fungi</taxon>
        <taxon>Dikarya</taxon>
        <taxon>Basidiomycota</taxon>
        <taxon>Agaricomycotina</taxon>
        <taxon>Agaricomycetes</taxon>
        <taxon>Agaricomycetidae</taxon>
        <taxon>Boletales</taxon>
        <taxon>Boletineae</taxon>
        <taxon>Boletaceae</taxon>
        <taxon>Boletoideae</taxon>
        <taxon>Boletus</taxon>
    </lineage>
</organism>
<dbReference type="AlphaFoldDB" id="A0AAD4BWM9"/>
<keyword evidence="5" id="KW-0256">Endoplasmic reticulum</keyword>
<keyword evidence="5" id="KW-0489">Methyltransferase</keyword>
<keyword evidence="4 5" id="KW-0472">Membrane</keyword>
<comment type="caution">
    <text evidence="7">The sequence shown here is derived from an EMBL/GenBank/DDBJ whole genome shotgun (WGS) entry which is preliminary data.</text>
</comment>
<evidence type="ECO:0000256" key="4">
    <source>
        <dbReference type="ARBA" id="ARBA00023136"/>
    </source>
</evidence>
<keyword evidence="6" id="KW-0732">Signal</keyword>
<evidence type="ECO:0000256" key="6">
    <source>
        <dbReference type="SAM" id="SignalP"/>
    </source>
</evidence>
<feature type="transmembrane region" description="Helical" evidence="5">
    <location>
        <begin position="110"/>
        <end position="131"/>
    </location>
</feature>
<dbReference type="PANTHER" id="PTHR12714:SF11">
    <property type="entry name" value="PROTEIN C-TERMINAL S-ISOPRENYLCYSTEINE CARBOXYL O-METHYLTRANSFERASE"/>
    <property type="match status" value="1"/>
</dbReference>
<keyword evidence="3 5" id="KW-1133">Transmembrane helix</keyword>
<comment type="subcellular location">
    <subcellularLocation>
        <location evidence="5">Endoplasmic reticulum membrane</location>
        <topology evidence="5">Multi-pass membrane protein</topology>
    </subcellularLocation>
    <subcellularLocation>
        <location evidence="1">Membrane</location>
        <topology evidence="1">Multi-pass membrane protein</topology>
    </subcellularLocation>
</comment>
<sequence>MSAFKISLLLASSVSFHISLGRTSTPDSDDKVMMTPREQMWGGPAEGILKVWLLEVTRDPSTHLSYQATTWLATLAECLVILHSFRGTTRSSDTYSTLLDALGPAEASRLTVPFVFGASLIILGGIMRFLAFRTLGPYYTFIQCIRKEHRLITSGPYTVVRHPGYAGLVYCMIGWCIVHTSPGSWLRMSGVLGVMWVRVGLACSGLLMAAVVVVSFRRAADEDRYLSHRFGAEWQAWARRVKYQLVPRDNIIKKRASSCGFFSTPSSFHFRVNDLVDH</sequence>
<evidence type="ECO:0000256" key="5">
    <source>
        <dbReference type="RuleBase" id="RU362022"/>
    </source>
</evidence>
<feature type="signal peptide" evidence="6">
    <location>
        <begin position="1"/>
        <end position="21"/>
    </location>
</feature>
<dbReference type="EMBL" id="WHUW01000009">
    <property type="protein sequence ID" value="KAF8442111.1"/>
    <property type="molecule type" value="Genomic_DNA"/>
</dbReference>
<comment type="catalytic activity">
    <reaction evidence="5">
        <text>[protein]-C-terminal S-[(2E,6E)-farnesyl]-L-cysteine + S-adenosyl-L-methionine = [protein]-C-terminal S-[(2E,6E)-farnesyl]-L-cysteine methyl ester + S-adenosyl-L-homocysteine</text>
        <dbReference type="Rhea" id="RHEA:21672"/>
        <dbReference type="Rhea" id="RHEA-COMP:12125"/>
        <dbReference type="Rhea" id="RHEA-COMP:12126"/>
        <dbReference type="ChEBI" id="CHEBI:57856"/>
        <dbReference type="ChEBI" id="CHEBI:59789"/>
        <dbReference type="ChEBI" id="CHEBI:90510"/>
        <dbReference type="ChEBI" id="CHEBI:90511"/>
        <dbReference type="EC" id="2.1.1.100"/>
    </reaction>
</comment>
<keyword evidence="2 5" id="KW-0812">Transmembrane</keyword>
<keyword evidence="8" id="KW-1185">Reference proteome</keyword>
<reference evidence="7" key="2">
    <citation type="journal article" date="2020" name="Nat. Commun.">
        <title>Large-scale genome sequencing of mycorrhizal fungi provides insights into the early evolution of symbiotic traits.</title>
        <authorList>
            <person name="Miyauchi S."/>
            <person name="Kiss E."/>
            <person name="Kuo A."/>
            <person name="Drula E."/>
            <person name="Kohler A."/>
            <person name="Sanchez-Garcia M."/>
            <person name="Morin E."/>
            <person name="Andreopoulos B."/>
            <person name="Barry K.W."/>
            <person name="Bonito G."/>
            <person name="Buee M."/>
            <person name="Carver A."/>
            <person name="Chen C."/>
            <person name="Cichocki N."/>
            <person name="Clum A."/>
            <person name="Culley D."/>
            <person name="Crous P.W."/>
            <person name="Fauchery L."/>
            <person name="Girlanda M."/>
            <person name="Hayes R.D."/>
            <person name="Keri Z."/>
            <person name="LaButti K."/>
            <person name="Lipzen A."/>
            <person name="Lombard V."/>
            <person name="Magnuson J."/>
            <person name="Maillard F."/>
            <person name="Murat C."/>
            <person name="Nolan M."/>
            <person name="Ohm R.A."/>
            <person name="Pangilinan J."/>
            <person name="Pereira M.F."/>
            <person name="Perotto S."/>
            <person name="Peter M."/>
            <person name="Pfister S."/>
            <person name="Riley R."/>
            <person name="Sitrit Y."/>
            <person name="Stielow J.B."/>
            <person name="Szollosi G."/>
            <person name="Zifcakova L."/>
            <person name="Stursova M."/>
            <person name="Spatafora J.W."/>
            <person name="Tedersoo L."/>
            <person name="Vaario L.M."/>
            <person name="Yamada A."/>
            <person name="Yan M."/>
            <person name="Wang P."/>
            <person name="Xu J."/>
            <person name="Bruns T."/>
            <person name="Baldrian P."/>
            <person name="Vilgalys R."/>
            <person name="Dunand C."/>
            <person name="Henrissat B."/>
            <person name="Grigoriev I.V."/>
            <person name="Hibbett D."/>
            <person name="Nagy L.G."/>
            <person name="Martin F.M."/>
        </authorList>
    </citation>
    <scope>NUCLEOTIDE SEQUENCE</scope>
    <source>
        <strain evidence="7">BED1</strain>
    </source>
</reference>
<keyword evidence="5" id="KW-0949">S-adenosyl-L-methionine</keyword>
<dbReference type="Proteomes" id="UP001194468">
    <property type="component" value="Unassembled WGS sequence"/>
</dbReference>
<evidence type="ECO:0000313" key="7">
    <source>
        <dbReference type="EMBL" id="KAF8442111.1"/>
    </source>
</evidence>
<dbReference type="PANTHER" id="PTHR12714">
    <property type="entry name" value="PROTEIN-S ISOPRENYLCYSTEINE O-METHYLTRANSFERASE"/>
    <property type="match status" value="1"/>
</dbReference>
<dbReference type="GO" id="GO:0032259">
    <property type="term" value="P:methylation"/>
    <property type="evidence" value="ECO:0007669"/>
    <property type="project" value="UniProtKB-KW"/>
</dbReference>
<dbReference type="GO" id="GO:0004671">
    <property type="term" value="F:protein C-terminal S-isoprenylcysteine carboxyl O-methyltransferase activity"/>
    <property type="evidence" value="ECO:0007669"/>
    <property type="project" value="UniProtKB-EC"/>
</dbReference>
<dbReference type="InterPro" id="IPR007269">
    <property type="entry name" value="ICMT_MeTrfase"/>
</dbReference>
<gene>
    <name evidence="7" type="ORF">L210DRAFT_3503157</name>
</gene>
<dbReference type="EC" id="2.1.1.100" evidence="5"/>
<dbReference type="GO" id="GO:0005789">
    <property type="term" value="C:endoplasmic reticulum membrane"/>
    <property type="evidence" value="ECO:0007669"/>
    <property type="project" value="UniProtKB-SubCell"/>
</dbReference>
<reference evidence="7" key="1">
    <citation type="submission" date="2019-10" db="EMBL/GenBank/DDBJ databases">
        <authorList>
            <consortium name="DOE Joint Genome Institute"/>
            <person name="Kuo A."/>
            <person name="Miyauchi S."/>
            <person name="Kiss E."/>
            <person name="Drula E."/>
            <person name="Kohler A."/>
            <person name="Sanchez-Garcia M."/>
            <person name="Andreopoulos B."/>
            <person name="Barry K.W."/>
            <person name="Bonito G."/>
            <person name="Buee M."/>
            <person name="Carver A."/>
            <person name="Chen C."/>
            <person name="Cichocki N."/>
            <person name="Clum A."/>
            <person name="Culley D."/>
            <person name="Crous P.W."/>
            <person name="Fauchery L."/>
            <person name="Girlanda M."/>
            <person name="Hayes R."/>
            <person name="Keri Z."/>
            <person name="LaButti K."/>
            <person name="Lipzen A."/>
            <person name="Lombard V."/>
            <person name="Magnuson J."/>
            <person name="Maillard F."/>
            <person name="Morin E."/>
            <person name="Murat C."/>
            <person name="Nolan M."/>
            <person name="Ohm R."/>
            <person name="Pangilinan J."/>
            <person name="Pereira M."/>
            <person name="Perotto S."/>
            <person name="Peter M."/>
            <person name="Riley R."/>
            <person name="Sitrit Y."/>
            <person name="Stielow B."/>
            <person name="Szollosi G."/>
            <person name="Zifcakova L."/>
            <person name="Stursova M."/>
            <person name="Spatafora J.W."/>
            <person name="Tedersoo L."/>
            <person name="Vaario L.-M."/>
            <person name="Yamada A."/>
            <person name="Yan M."/>
            <person name="Wang P."/>
            <person name="Xu J."/>
            <person name="Bruns T."/>
            <person name="Baldrian P."/>
            <person name="Vilgalys R."/>
            <person name="Henrissat B."/>
            <person name="Grigoriev I.V."/>
            <person name="Hibbett D."/>
            <person name="Nagy L.G."/>
            <person name="Martin F.M."/>
        </authorList>
    </citation>
    <scope>NUCLEOTIDE SEQUENCE</scope>
    <source>
        <strain evidence="7">BED1</strain>
    </source>
</reference>
<accession>A0AAD4BWM9</accession>
<feature type="chain" id="PRO_5042063405" description="Protein-S-isoprenylcysteine O-methyltransferase" evidence="6">
    <location>
        <begin position="22"/>
        <end position="278"/>
    </location>
</feature>
<keyword evidence="5" id="KW-0808">Transferase</keyword>
<comment type="caution">
    <text evidence="5">Lacks conserved residue(s) required for the propagation of feature annotation.</text>
</comment>
<evidence type="ECO:0000313" key="8">
    <source>
        <dbReference type="Proteomes" id="UP001194468"/>
    </source>
</evidence>
<feature type="transmembrane region" description="Helical" evidence="5">
    <location>
        <begin position="195"/>
        <end position="216"/>
    </location>
</feature>
<evidence type="ECO:0000256" key="1">
    <source>
        <dbReference type="ARBA" id="ARBA00004141"/>
    </source>
</evidence>
<dbReference type="Pfam" id="PF04140">
    <property type="entry name" value="ICMT"/>
    <property type="match status" value="1"/>
</dbReference>
<dbReference type="Gene3D" id="1.20.120.1630">
    <property type="match status" value="1"/>
</dbReference>
<comment type="similarity">
    <text evidence="5">Belongs to the class VI-like SAM-binding methyltransferase superfamily. Isoprenylcysteine carboxyl methyltransferase family.</text>
</comment>
<name>A0AAD4BWM9_BOLED</name>
<evidence type="ECO:0000256" key="3">
    <source>
        <dbReference type="ARBA" id="ARBA00022989"/>
    </source>
</evidence>
<proteinExistence type="inferred from homology"/>
<evidence type="ECO:0000256" key="2">
    <source>
        <dbReference type="ARBA" id="ARBA00022692"/>
    </source>
</evidence>
<protein>
    <recommendedName>
        <fullName evidence="5">Protein-S-isoprenylcysteine O-methyltransferase</fullName>
        <ecNumber evidence="5">2.1.1.100</ecNumber>
    </recommendedName>
</protein>